<organism evidence="2 3">
    <name type="scientific">Stephanodiscus triporus</name>
    <dbReference type="NCBI Taxonomy" id="2934178"/>
    <lineage>
        <taxon>Eukaryota</taxon>
        <taxon>Sar</taxon>
        <taxon>Stramenopiles</taxon>
        <taxon>Ochrophyta</taxon>
        <taxon>Bacillariophyta</taxon>
        <taxon>Coscinodiscophyceae</taxon>
        <taxon>Thalassiosirophycidae</taxon>
        <taxon>Stephanodiscales</taxon>
        <taxon>Stephanodiscaceae</taxon>
        <taxon>Stephanodiscus</taxon>
    </lineage>
</organism>
<dbReference type="Pfam" id="PF00856">
    <property type="entry name" value="SET"/>
    <property type="match status" value="1"/>
</dbReference>
<dbReference type="InterPro" id="IPR046341">
    <property type="entry name" value="SET_dom_sf"/>
</dbReference>
<evidence type="ECO:0000259" key="1">
    <source>
        <dbReference type="PROSITE" id="PS50280"/>
    </source>
</evidence>
<evidence type="ECO:0000313" key="3">
    <source>
        <dbReference type="Proteomes" id="UP001530315"/>
    </source>
</evidence>
<accession>A0ABD3NEB7</accession>
<name>A0ABD3NEB7_9STRA</name>
<dbReference type="AlphaFoldDB" id="A0ABD3NEB7"/>
<dbReference type="InterPro" id="IPR050600">
    <property type="entry name" value="SETD3_SETD6_MTase"/>
</dbReference>
<keyword evidence="3" id="KW-1185">Reference proteome</keyword>
<dbReference type="PANTHER" id="PTHR13271:SF34">
    <property type="entry name" value="N-LYSINE METHYLTRANSFERASE SETD6"/>
    <property type="match status" value="1"/>
</dbReference>
<dbReference type="SMART" id="SM00317">
    <property type="entry name" value="SET"/>
    <property type="match status" value="1"/>
</dbReference>
<comment type="caution">
    <text evidence="2">The sequence shown here is derived from an EMBL/GenBank/DDBJ whole genome shotgun (WGS) entry which is preliminary data.</text>
</comment>
<proteinExistence type="predicted"/>
<dbReference type="PROSITE" id="PS50280">
    <property type="entry name" value="SET"/>
    <property type="match status" value="1"/>
</dbReference>
<protein>
    <recommendedName>
        <fullName evidence="1">SET domain-containing protein</fullName>
    </recommendedName>
</protein>
<dbReference type="InterPro" id="IPR001214">
    <property type="entry name" value="SET_dom"/>
</dbReference>
<dbReference type="Gene3D" id="3.90.1410.10">
    <property type="entry name" value="set domain protein methyltransferase, domain 1"/>
    <property type="match status" value="1"/>
</dbReference>
<feature type="domain" description="SET" evidence="1">
    <location>
        <begin position="33"/>
        <end position="278"/>
    </location>
</feature>
<dbReference type="PANTHER" id="PTHR13271">
    <property type="entry name" value="UNCHARACTERIZED PUTATIVE METHYLTRANSFERASE"/>
    <property type="match status" value="1"/>
</dbReference>
<reference evidence="2 3" key="1">
    <citation type="submission" date="2024-10" db="EMBL/GenBank/DDBJ databases">
        <title>Updated reference genomes for cyclostephanoid diatoms.</title>
        <authorList>
            <person name="Roberts W.R."/>
            <person name="Alverson A.J."/>
        </authorList>
    </citation>
    <scope>NUCLEOTIDE SEQUENCE [LARGE SCALE GENOMIC DNA]</scope>
    <source>
        <strain evidence="2 3">AJA276-08</strain>
    </source>
</reference>
<dbReference type="SUPFAM" id="SSF82199">
    <property type="entry name" value="SET domain"/>
    <property type="match status" value="1"/>
</dbReference>
<gene>
    <name evidence="2" type="ORF">ACHAW5_010084</name>
</gene>
<sequence>MKANLLLFASSIRSNDKDAIFNAWCSDVGISCPGAEVRSTSESVAGRGVFSTKDLLIGEEVISIPHYAALTQYNCALYFPALARELSSAHGKRNTKRSYLKRIWNRIRRMPTLEKSTSDEIWQAELTAYALKALEQEHPWSTWISQWKRDDPLQRLVDVSTWRNDDEAIGVAVAEFHKMAPDIPECKIGAAIGIRLHELEEYSARYKDKVPTSESLYCTLMSRAVGLSENVAAILPMHDMVNHSSNPNIGLAFAEDETFKLIALENIPENTELFLSYKGVRDDEGKWDEDKATWLLAHWGIPSAPLEISRVEEHAPYEHVMSLC</sequence>
<evidence type="ECO:0000313" key="2">
    <source>
        <dbReference type="EMBL" id="KAL3774252.1"/>
    </source>
</evidence>
<dbReference type="EMBL" id="JALLAZ020001479">
    <property type="protein sequence ID" value="KAL3774252.1"/>
    <property type="molecule type" value="Genomic_DNA"/>
</dbReference>
<dbReference type="Proteomes" id="UP001530315">
    <property type="component" value="Unassembled WGS sequence"/>
</dbReference>